<comment type="caution">
    <text evidence="3">The sequence shown here is derived from an EMBL/GenBank/DDBJ whole genome shotgun (WGS) entry which is preliminary data.</text>
</comment>
<evidence type="ECO:0000313" key="4">
    <source>
        <dbReference type="Proteomes" id="UP000294927"/>
    </source>
</evidence>
<name>A0A4R7UTA3_9PSEU</name>
<dbReference type="Gene3D" id="3.30.70.1060">
    <property type="entry name" value="Dimeric alpha+beta barrel"/>
    <property type="match status" value="1"/>
</dbReference>
<sequence>MRYMLMITDDGAGRIGPAEIDAQPEFMAWLRDVDSRGARHAGTLLRPPAEAVTVRVRDGRTLRSDGPFAETKEYVAGFEILECRDLDEAIAIASTHPAAGRSPIEIRPFWPLEED</sequence>
<keyword evidence="4" id="KW-1185">Reference proteome</keyword>
<evidence type="ECO:0000256" key="1">
    <source>
        <dbReference type="ARBA" id="ARBA00007689"/>
    </source>
</evidence>
<accession>A0A4R7UTA3</accession>
<dbReference type="InterPro" id="IPR011008">
    <property type="entry name" value="Dimeric_a/b-barrel"/>
</dbReference>
<reference evidence="3 4" key="1">
    <citation type="submission" date="2019-03" db="EMBL/GenBank/DDBJ databases">
        <title>Genomic Encyclopedia of Archaeal and Bacterial Type Strains, Phase II (KMG-II): from individual species to whole genera.</title>
        <authorList>
            <person name="Goeker M."/>
        </authorList>
    </citation>
    <scope>NUCLEOTIDE SEQUENCE [LARGE SCALE GENOMIC DNA]</scope>
    <source>
        <strain evidence="3 4">DSM 45499</strain>
    </source>
</reference>
<proteinExistence type="inferred from homology"/>
<feature type="domain" description="YCII-related" evidence="2">
    <location>
        <begin position="1"/>
        <end position="111"/>
    </location>
</feature>
<dbReference type="SUPFAM" id="SSF54909">
    <property type="entry name" value="Dimeric alpha+beta barrel"/>
    <property type="match status" value="1"/>
</dbReference>
<dbReference type="PANTHER" id="PTHR35174:SF3">
    <property type="entry name" value="BLL7171 PROTEIN"/>
    <property type="match status" value="1"/>
</dbReference>
<dbReference type="PANTHER" id="PTHR35174">
    <property type="entry name" value="BLL7171 PROTEIN-RELATED"/>
    <property type="match status" value="1"/>
</dbReference>
<evidence type="ECO:0000259" key="2">
    <source>
        <dbReference type="Pfam" id="PF03795"/>
    </source>
</evidence>
<dbReference type="EMBL" id="SOCP01000029">
    <property type="protein sequence ID" value="TDV37591.1"/>
    <property type="molecule type" value="Genomic_DNA"/>
</dbReference>
<protein>
    <recommendedName>
        <fullName evidence="2">YCII-related domain-containing protein</fullName>
    </recommendedName>
</protein>
<dbReference type="OrthoDB" id="668782at2"/>
<dbReference type="Proteomes" id="UP000294927">
    <property type="component" value="Unassembled WGS sequence"/>
</dbReference>
<evidence type="ECO:0000313" key="3">
    <source>
        <dbReference type="EMBL" id="TDV37591.1"/>
    </source>
</evidence>
<dbReference type="AlphaFoldDB" id="A0A4R7UTA3"/>
<dbReference type="Pfam" id="PF03795">
    <property type="entry name" value="YCII"/>
    <property type="match status" value="1"/>
</dbReference>
<comment type="similarity">
    <text evidence="1">Belongs to the YciI family.</text>
</comment>
<gene>
    <name evidence="3" type="ORF">CLV71_12954</name>
</gene>
<organism evidence="3 4">
    <name type="scientific">Actinophytocola oryzae</name>
    <dbReference type="NCBI Taxonomy" id="502181"/>
    <lineage>
        <taxon>Bacteria</taxon>
        <taxon>Bacillati</taxon>
        <taxon>Actinomycetota</taxon>
        <taxon>Actinomycetes</taxon>
        <taxon>Pseudonocardiales</taxon>
        <taxon>Pseudonocardiaceae</taxon>
    </lineage>
</organism>
<dbReference type="InterPro" id="IPR005545">
    <property type="entry name" value="YCII"/>
</dbReference>